<dbReference type="RefSeq" id="WP_283172812.1">
    <property type="nucleotide sequence ID" value="NZ_JAPNOA010000018.1"/>
</dbReference>
<organism evidence="2 3">
    <name type="scientific">Parathalassolituus penaei</name>
    <dbReference type="NCBI Taxonomy" id="2997323"/>
    <lineage>
        <taxon>Bacteria</taxon>
        <taxon>Pseudomonadati</taxon>
        <taxon>Pseudomonadota</taxon>
        <taxon>Gammaproteobacteria</taxon>
        <taxon>Oceanospirillales</taxon>
        <taxon>Oceanospirillaceae</taxon>
        <taxon>Parathalassolituus</taxon>
    </lineage>
</organism>
<proteinExistence type="predicted"/>
<dbReference type="InterPro" id="IPR010982">
    <property type="entry name" value="Lambda_DNA-bd_dom_sf"/>
</dbReference>
<evidence type="ECO:0000313" key="2">
    <source>
        <dbReference type="EMBL" id="MCY0964597.1"/>
    </source>
</evidence>
<protein>
    <submittedName>
        <fullName evidence="2">Helix-turn-helix transcriptional regulator</fullName>
    </submittedName>
</protein>
<dbReference type="Proteomes" id="UP001150830">
    <property type="component" value="Unassembled WGS sequence"/>
</dbReference>
<dbReference type="PROSITE" id="PS50943">
    <property type="entry name" value="HTH_CROC1"/>
    <property type="match status" value="1"/>
</dbReference>
<dbReference type="GO" id="GO:0003677">
    <property type="term" value="F:DNA binding"/>
    <property type="evidence" value="ECO:0007669"/>
    <property type="project" value="InterPro"/>
</dbReference>
<dbReference type="Pfam" id="PF01381">
    <property type="entry name" value="HTH_3"/>
    <property type="match status" value="1"/>
</dbReference>
<evidence type="ECO:0000259" key="1">
    <source>
        <dbReference type="PROSITE" id="PS50943"/>
    </source>
</evidence>
<reference evidence="2" key="1">
    <citation type="submission" date="2022-11" db="EMBL/GenBank/DDBJ databases">
        <title>Parathalassolutuus dongxingensis gen. nov., sp. nov., a novel member of family Oceanospirillaceae isolated from a coastal shrimp pond in Guangxi, China.</title>
        <authorList>
            <person name="Chen H."/>
        </authorList>
    </citation>
    <scope>NUCLEOTIDE SEQUENCE</scope>
    <source>
        <strain evidence="2">G-43</strain>
    </source>
</reference>
<sequence>MSKQSNTASRREILQSVEQQLNSGAIDFGEAIKILRKEITGLKQQDFAQLVGVSLRTLAQIESGKGNPTIKTLNQLLGLFGLKVGLVIGR</sequence>
<keyword evidence="3" id="KW-1185">Reference proteome</keyword>
<dbReference type="Gene3D" id="1.10.260.40">
    <property type="entry name" value="lambda repressor-like DNA-binding domains"/>
    <property type="match status" value="1"/>
</dbReference>
<dbReference type="SUPFAM" id="SSF47413">
    <property type="entry name" value="lambda repressor-like DNA-binding domains"/>
    <property type="match status" value="1"/>
</dbReference>
<feature type="domain" description="HTH cro/C1-type" evidence="1">
    <location>
        <begin position="32"/>
        <end position="87"/>
    </location>
</feature>
<dbReference type="EMBL" id="JAPNOA010000018">
    <property type="protein sequence ID" value="MCY0964597.1"/>
    <property type="molecule type" value="Genomic_DNA"/>
</dbReference>
<dbReference type="AlphaFoldDB" id="A0A9X3IQW6"/>
<dbReference type="SMART" id="SM00530">
    <property type="entry name" value="HTH_XRE"/>
    <property type="match status" value="1"/>
</dbReference>
<dbReference type="InterPro" id="IPR001387">
    <property type="entry name" value="Cro/C1-type_HTH"/>
</dbReference>
<evidence type="ECO:0000313" key="3">
    <source>
        <dbReference type="Proteomes" id="UP001150830"/>
    </source>
</evidence>
<accession>A0A9X3IQW6</accession>
<comment type="caution">
    <text evidence="2">The sequence shown here is derived from an EMBL/GenBank/DDBJ whole genome shotgun (WGS) entry which is preliminary data.</text>
</comment>
<gene>
    <name evidence="2" type="ORF">OUO13_05310</name>
</gene>
<dbReference type="CDD" id="cd00093">
    <property type="entry name" value="HTH_XRE"/>
    <property type="match status" value="1"/>
</dbReference>
<name>A0A9X3IQW6_9GAMM</name>